<dbReference type="RefSeq" id="WP_340528108.1">
    <property type="nucleotide sequence ID" value="NZ_FMSH01000401.1"/>
</dbReference>
<keyword evidence="2" id="KW-0233">DNA recombination</keyword>
<dbReference type="AlphaFoldDB" id="A0A1K0IM29"/>
<evidence type="ECO:0000259" key="3">
    <source>
        <dbReference type="PROSITE" id="PS51898"/>
    </source>
</evidence>
<organism evidence="4">
    <name type="scientific">Cupriavidus necator</name>
    <name type="common">Alcaligenes eutrophus</name>
    <name type="synonym">Ralstonia eutropha</name>
    <dbReference type="NCBI Taxonomy" id="106590"/>
    <lineage>
        <taxon>Bacteria</taxon>
        <taxon>Pseudomonadati</taxon>
        <taxon>Pseudomonadota</taxon>
        <taxon>Betaproteobacteria</taxon>
        <taxon>Burkholderiales</taxon>
        <taxon>Burkholderiaceae</taxon>
        <taxon>Cupriavidus</taxon>
    </lineage>
</organism>
<feature type="domain" description="Tyr recombinase" evidence="3">
    <location>
        <begin position="132"/>
        <end position="326"/>
    </location>
</feature>
<gene>
    <name evidence="4" type="ORF">CNECB9_460016</name>
</gene>
<dbReference type="InterPro" id="IPR010998">
    <property type="entry name" value="Integrase_recombinase_N"/>
</dbReference>
<dbReference type="CDD" id="cd00397">
    <property type="entry name" value="DNA_BRE_C"/>
    <property type="match status" value="1"/>
</dbReference>
<accession>A0A1K0IM29</accession>
<dbReference type="GO" id="GO:0003677">
    <property type="term" value="F:DNA binding"/>
    <property type="evidence" value="ECO:0007669"/>
    <property type="project" value="UniProtKB-KW"/>
</dbReference>
<dbReference type="GO" id="GO:0015074">
    <property type="term" value="P:DNA integration"/>
    <property type="evidence" value="ECO:0007669"/>
    <property type="project" value="InterPro"/>
</dbReference>
<dbReference type="Gene3D" id="1.10.150.130">
    <property type="match status" value="1"/>
</dbReference>
<dbReference type="InterPro" id="IPR011010">
    <property type="entry name" value="DNA_brk_join_enz"/>
</dbReference>
<dbReference type="InterPro" id="IPR013762">
    <property type="entry name" value="Integrase-like_cat_sf"/>
</dbReference>
<evidence type="ECO:0000256" key="1">
    <source>
        <dbReference type="ARBA" id="ARBA00023125"/>
    </source>
</evidence>
<keyword evidence="1" id="KW-0238">DNA-binding</keyword>
<sequence>MGQIQYITVGMTKMDSLWLSNPTLAYQDWQAREAAGADRRPFSARSIVQHQAMFENFRRHLMAKGTTIASFGTADIDAFWQTPDSRTYSQTTRTRYVKLLDRLCRHLVSTGVRLDNPAAFFLSAERWPDQEPAPLFLTEAEDARLQAYIQSIPDDLAGLRSRSIVAAFLGIGITAGEARAARMADLWPDAAPPYLIVRAHGLRDARTVHLGRFAVSILRAWCARRATLPIDGDLLFTLTPDGRPITDMSFGRIVATALAEIGFAGAEPSPRTLRNTFCRRQLLAGHSRDEVSQMLGLASNRTCDRIAATLESDDRALAQTPRARANE</sequence>
<proteinExistence type="predicted"/>
<dbReference type="SUPFAM" id="SSF56349">
    <property type="entry name" value="DNA breaking-rejoining enzymes"/>
    <property type="match status" value="1"/>
</dbReference>
<evidence type="ECO:0000256" key="2">
    <source>
        <dbReference type="ARBA" id="ARBA00023172"/>
    </source>
</evidence>
<dbReference type="GO" id="GO:0006310">
    <property type="term" value="P:DNA recombination"/>
    <property type="evidence" value="ECO:0007669"/>
    <property type="project" value="UniProtKB-KW"/>
</dbReference>
<reference evidence="4" key="1">
    <citation type="submission" date="2016-09" db="EMBL/GenBank/DDBJ databases">
        <authorList>
            <person name="Capua I."/>
            <person name="De Benedictis P."/>
            <person name="Joannis T."/>
            <person name="Lombin L.H."/>
            <person name="Cattoli G."/>
        </authorList>
    </citation>
    <scope>NUCLEOTIDE SEQUENCE</scope>
    <source>
        <strain evidence="4">B9</strain>
    </source>
</reference>
<protein>
    <submittedName>
        <fullName evidence="4">Integrase/recombinase</fullName>
    </submittedName>
</protein>
<name>A0A1K0IM29_CUPNE</name>
<dbReference type="Pfam" id="PF00589">
    <property type="entry name" value="Phage_integrase"/>
    <property type="match status" value="1"/>
</dbReference>
<dbReference type="InterPro" id="IPR002104">
    <property type="entry name" value="Integrase_catalytic"/>
</dbReference>
<dbReference type="Gene3D" id="1.10.443.10">
    <property type="entry name" value="Intergrase catalytic core"/>
    <property type="match status" value="1"/>
</dbReference>
<evidence type="ECO:0000313" key="4">
    <source>
        <dbReference type="EMBL" id="SCU86681.1"/>
    </source>
</evidence>
<dbReference type="PROSITE" id="PS51898">
    <property type="entry name" value="TYR_RECOMBINASE"/>
    <property type="match status" value="1"/>
</dbReference>
<dbReference type="EMBL" id="FMSH01000401">
    <property type="protein sequence ID" value="SCU86681.1"/>
    <property type="molecule type" value="Genomic_DNA"/>
</dbReference>